<accession>A0A8D8IKX7</accession>
<protein>
    <submittedName>
        <fullName evidence="1">(northern house mosquito) hypothetical protein</fullName>
    </submittedName>
</protein>
<dbReference type="EMBL" id="HBUE01250807">
    <property type="protein sequence ID" value="CAG6554150.1"/>
    <property type="molecule type" value="Transcribed_RNA"/>
</dbReference>
<evidence type="ECO:0000313" key="1">
    <source>
        <dbReference type="EMBL" id="CAG6554147.1"/>
    </source>
</evidence>
<reference evidence="1" key="1">
    <citation type="submission" date="2021-05" db="EMBL/GenBank/DDBJ databases">
        <authorList>
            <person name="Alioto T."/>
            <person name="Alioto T."/>
            <person name="Gomez Garrido J."/>
        </authorList>
    </citation>
    <scope>NUCLEOTIDE SEQUENCE</scope>
</reference>
<dbReference type="EMBL" id="HBUE01145909">
    <property type="protein sequence ID" value="CAG6502899.1"/>
    <property type="molecule type" value="Transcribed_RNA"/>
</dbReference>
<sequence>MKCPRRKVRESPMKIGSGCITMWLYVGDIWWMRKFCESLKTLAVAFCETRCVDCLSTGWRNSVRSTVMDRCTIMVKHIRASRTLIGRSVGKPCPRVSARFQTRRNRP</sequence>
<dbReference type="EMBL" id="HBUE01250804">
    <property type="protein sequence ID" value="CAG6554147.1"/>
    <property type="molecule type" value="Transcribed_RNA"/>
</dbReference>
<organism evidence="1">
    <name type="scientific">Culex pipiens</name>
    <name type="common">House mosquito</name>
    <dbReference type="NCBI Taxonomy" id="7175"/>
    <lineage>
        <taxon>Eukaryota</taxon>
        <taxon>Metazoa</taxon>
        <taxon>Ecdysozoa</taxon>
        <taxon>Arthropoda</taxon>
        <taxon>Hexapoda</taxon>
        <taxon>Insecta</taxon>
        <taxon>Pterygota</taxon>
        <taxon>Neoptera</taxon>
        <taxon>Endopterygota</taxon>
        <taxon>Diptera</taxon>
        <taxon>Nematocera</taxon>
        <taxon>Culicoidea</taxon>
        <taxon>Culicidae</taxon>
        <taxon>Culicinae</taxon>
        <taxon>Culicini</taxon>
        <taxon>Culex</taxon>
        <taxon>Culex</taxon>
    </lineage>
</organism>
<proteinExistence type="predicted"/>
<dbReference type="AlphaFoldDB" id="A0A8D8IKX7"/>
<name>A0A8D8IKX7_CULPI</name>
<dbReference type="EMBL" id="HBUE01145911">
    <property type="protein sequence ID" value="CAG6502902.1"/>
    <property type="molecule type" value="Transcribed_RNA"/>
</dbReference>